<feature type="domain" description="Beta-lactamase-related" evidence="3">
    <location>
        <begin position="43"/>
        <end position="360"/>
    </location>
</feature>
<comment type="caution">
    <text evidence="4">The sequence shown here is derived from an EMBL/GenBank/DDBJ whole genome shotgun (WGS) entry which is preliminary data.</text>
</comment>
<evidence type="ECO:0000259" key="3">
    <source>
        <dbReference type="Pfam" id="PF00144"/>
    </source>
</evidence>
<protein>
    <submittedName>
        <fullName evidence="4">Beta-lactamase family protein</fullName>
    </submittedName>
</protein>
<keyword evidence="2" id="KW-0472">Membrane</keyword>
<dbReference type="Proteomes" id="UP000321578">
    <property type="component" value="Unassembled WGS sequence"/>
</dbReference>
<dbReference type="EMBL" id="VORO01000004">
    <property type="protein sequence ID" value="TXD90215.1"/>
    <property type="molecule type" value="Genomic_DNA"/>
</dbReference>
<reference evidence="4 5" key="1">
    <citation type="submission" date="2019-08" db="EMBL/GenBank/DDBJ databases">
        <title>Genomes of Subsaximicrobium wynnwilliamsii strains.</title>
        <authorList>
            <person name="Bowman J.P."/>
        </authorList>
    </citation>
    <scope>NUCLEOTIDE SEQUENCE [LARGE SCALE GENOMIC DNA]</scope>
    <source>
        <strain evidence="4 5">2-80-2</strain>
    </source>
</reference>
<dbReference type="InterPro" id="IPR012338">
    <property type="entry name" value="Beta-lactam/transpept-like"/>
</dbReference>
<dbReference type="SUPFAM" id="SSF56601">
    <property type="entry name" value="beta-lactamase/transpeptidase-like"/>
    <property type="match status" value="1"/>
</dbReference>
<evidence type="ECO:0000256" key="2">
    <source>
        <dbReference type="ARBA" id="ARBA00023136"/>
    </source>
</evidence>
<comment type="subcellular location">
    <subcellularLocation>
        <location evidence="1">Membrane</location>
    </subcellularLocation>
</comment>
<dbReference type="PANTHER" id="PTHR46825">
    <property type="entry name" value="D-ALANYL-D-ALANINE-CARBOXYPEPTIDASE/ENDOPEPTIDASE AMPH"/>
    <property type="match status" value="1"/>
</dbReference>
<dbReference type="OrthoDB" id="9793489at2"/>
<dbReference type="InterPro" id="IPR050491">
    <property type="entry name" value="AmpC-like"/>
</dbReference>
<dbReference type="PROSITE" id="PS51257">
    <property type="entry name" value="PROKAR_LIPOPROTEIN"/>
    <property type="match status" value="1"/>
</dbReference>
<dbReference type="AlphaFoldDB" id="A0A5C6ZKS8"/>
<sequence>MKKTLLALIILSVITACEQQKEKKYNEFEIVENTKTKRLDSLFIEFRKYEEFSGNVLVAENGKIVFQNSYGLANEETNQKLNTETVFELASVSKQFTAMGIVQLHKDGKLSYNDLIDKYIPELKNYKGITIKNLLTHTSGLPDYMSVADKKWNKSQIATNDDIISLFQEFEPEQEFEPGQDYAYSNTGYLILGTIIERVSGKSFEEYLNEKIFKPLEMKETLVYRRRYEPKEVSNYAQGYIYSDSLNRRILPDENGKENFYIYLDGIVGDGMVNSNLHDLLKWDRALYTNYLINEQDKNLIFSPNKYSDSLETNYGFGWYIKKDTTYGKIVSHGGSWAGYSTYIERHLVNDKTIIILQNHGTRKIKMPYKQIQNILYDLPVDKTVRLEDKTLKRYTGIYKEENGKDVELIFREKSLWVPISATTKFPLIPISETKFRLYGFRPEVIYEFILNDKGAVESYRVILKETGVERTAKIKE</sequence>
<evidence type="ECO:0000313" key="5">
    <source>
        <dbReference type="Proteomes" id="UP000321578"/>
    </source>
</evidence>
<dbReference type="PANTHER" id="PTHR46825:SF11">
    <property type="entry name" value="PENICILLIN-BINDING PROTEIN 4"/>
    <property type="match status" value="1"/>
</dbReference>
<evidence type="ECO:0000256" key="1">
    <source>
        <dbReference type="ARBA" id="ARBA00004370"/>
    </source>
</evidence>
<name>A0A5C6ZKS8_9FLAO</name>
<evidence type="ECO:0000313" key="4">
    <source>
        <dbReference type="EMBL" id="TXD90215.1"/>
    </source>
</evidence>
<dbReference type="GO" id="GO:0016020">
    <property type="term" value="C:membrane"/>
    <property type="evidence" value="ECO:0007669"/>
    <property type="project" value="UniProtKB-SubCell"/>
</dbReference>
<accession>A0A5C6ZKS8</accession>
<dbReference type="Pfam" id="PF00144">
    <property type="entry name" value="Beta-lactamase"/>
    <property type="match status" value="1"/>
</dbReference>
<dbReference type="InterPro" id="IPR001466">
    <property type="entry name" value="Beta-lactam-related"/>
</dbReference>
<organism evidence="4 5">
    <name type="scientific">Subsaximicrobium wynnwilliamsii</name>
    <dbReference type="NCBI Taxonomy" id="291179"/>
    <lineage>
        <taxon>Bacteria</taxon>
        <taxon>Pseudomonadati</taxon>
        <taxon>Bacteroidota</taxon>
        <taxon>Flavobacteriia</taxon>
        <taxon>Flavobacteriales</taxon>
        <taxon>Flavobacteriaceae</taxon>
        <taxon>Subsaximicrobium</taxon>
    </lineage>
</organism>
<gene>
    <name evidence="4" type="ORF">ESY86_05600</name>
</gene>
<keyword evidence="5" id="KW-1185">Reference proteome</keyword>
<dbReference type="RefSeq" id="WP_147085607.1">
    <property type="nucleotide sequence ID" value="NZ_VORM01000004.1"/>
</dbReference>
<dbReference type="Gene3D" id="3.40.710.10">
    <property type="entry name" value="DD-peptidase/beta-lactamase superfamily"/>
    <property type="match status" value="1"/>
</dbReference>
<proteinExistence type="predicted"/>